<dbReference type="PANTHER" id="PTHR46268:SF6">
    <property type="entry name" value="UNIVERSAL STRESS PROTEIN UP12"/>
    <property type="match status" value="1"/>
</dbReference>
<dbReference type="Pfam" id="PF00582">
    <property type="entry name" value="Usp"/>
    <property type="match status" value="2"/>
</dbReference>
<proteinExistence type="inferred from homology"/>
<evidence type="ECO:0000313" key="6">
    <source>
        <dbReference type="Proteomes" id="UP000264693"/>
    </source>
</evidence>
<sequence>MAYVLCCVDGKNYSYSACDYAVKISNNMNLPLKFLNIVVHNHYSSKVDLSGSIVLGERDDILQELAKEEEEQSKSAIKSGKEILNELKQRASQTCNNEVIISQIHGEVIDNILELEDEIEALVIGIKSKEEHEIGDNVKEIIRNIHKPVLLVNSDYVEPKKLLVAYNGSSESKKLLQQTSSNPLFKDVKRDIVNLNTNKIESATLLQEAKEIYSKKDYEVETKTLDGTSEDLLINYFNENSCDILAMGAFGHSRVKEFIFGSFTSKVLSKMKKPLLLFR</sequence>
<accession>A0A347TNT0</accession>
<dbReference type="InterPro" id="IPR006015">
    <property type="entry name" value="Universal_stress_UspA"/>
</dbReference>
<dbReference type="Proteomes" id="UP000264693">
    <property type="component" value="Chromosome"/>
</dbReference>
<reference evidence="5" key="1">
    <citation type="submission" date="2017-09" db="EMBL/GenBank/DDBJ databases">
        <title>Arcobacter canalis sp. nov., a new species isolated from a water canal contaminated with urban sewage.</title>
        <authorList>
            <person name="Perez-Cataluna A."/>
            <person name="Salas-Masso N."/>
            <person name="Figueras M.J."/>
        </authorList>
    </citation>
    <scope>NUCLEOTIDE SEQUENCE [LARGE SCALE GENOMIC DNA]</scope>
    <source>
        <strain evidence="5">CECT 7727</strain>
    </source>
</reference>
<dbReference type="KEGG" id="amar:AMRN_2557"/>
<dbReference type="SUPFAM" id="SSF52402">
    <property type="entry name" value="Adenine nucleotide alpha hydrolases-like"/>
    <property type="match status" value="2"/>
</dbReference>
<name>A0A347TNT0_9BACT</name>
<evidence type="ECO:0000256" key="1">
    <source>
        <dbReference type="ARBA" id="ARBA00008791"/>
    </source>
</evidence>
<dbReference type="PRINTS" id="PR01438">
    <property type="entry name" value="UNVRSLSTRESS"/>
</dbReference>
<feature type="domain" description="UspA" evidence="2">
    <location>
        <begin position="203"/>
        <end position="279"/>
    </location>
</feature>
<protein>
    <submittedName>
        <fullName evidence="3">Universal stress protein</fullName>
    </submittedName>
</protein>
<comment type="similarity">
    <text evidence="1">Belongs to the universal stress protein A family.</text>
</comment>
<dbReference type="Proteomes" id="UP000224740">
    <property type="component" value="Unassembled WGS sequence"/>
</dbReference>
<dbReference type="RefSeq" id="WP_099311256.1">
    <property type="nucleotide sequence ID" value="NZ_CP032101.1"/>
</dbReference>
<organism evidence="3 6">
    <name type="scientific">Malaciobacter marinus</name>
    <dbReference type="NCBI Taxonomy" id="505249"/>
    <lineage>
        <taxon>Bacteria</taxon>
        <taxon>Pseudomonadati</taxon>
        <taxon>Campylobacterota</taxon>
        <taxon>Epsilonproteobacteria</taxon>
        <taxon>Campylobacterales</taxon>
        <taxon>Arcobacteraceae</taxon>
        <taxon>Malaciobacter</taxon>
    </lineage>
</organism>
<evidence type="ECO:0000313" key="4">
    <source>
        <dbReference type="EMBL" id="PHO15148.1"/>
    </source>
</evidence>
<feature type="domain" description="UspA" evidence="2">
    <location>
        <begin position="4"/>
        <end position="152"/>
    </location>
</feature>
<evidence type="ECO:0000313" key="3">
    <source>
        <dbReference type="EMBL" id="AXX88258.1"/>
    </source>
</evidence>
<gene>
    <name evidence="3" type="ORF">AMRN_2557</name>
    <name evidence="4" type="ORF">CPH92_08230</name>
</gene>
<dbReference type="PANTHER" id="PTHR46268">
    <property type="entry name" value="STRESS RESPONSE PROTEIN NHAX"/>
    <property type="match status" value="1"/>
</dbReference>
<dbReference type="EMBL" id="NXAO01000035">
    <property type="protein sequence ID" value="PHO15148.1"/>
    <property type="molecule type" value="Genomic_DNA"/>
</dbReference>
<reference evidence="4" key="2">
    <citation type="submission" date="2017-09" db="EMBL/GenBank/DDBJ databases">
        <authorList>
            <person name="Perez-Cataluna A."/>
            <person name="Figueras M.J."/>
            <person name="Salas-Masso N."/>
        </authorList>
    </citation>
    <scope>NUCLEOTIDE SEQUENCE</scope>
    <source>
        <strain evidence="4">CECT 7727</strain>
    </source>
</reference>
<evidence type="ECO:0000259" key="2">
    <source>
        <dbReference type="Pfam" id="PF00582"/>
    </source>
</evidence>
<dbReference type="Gene3D" id="3.40.50.12370">
    <property type="match status" value="1"/>
</dbReference>
<keyword evidence="5" id="KW-1185">Reference proteome</keyword>
<dbReference type="InterPro" id="IPR006016">
    <property type="entry name" value="UspA"/>
</dbReference>
<reference evidence="3 6" key="3">
    <citation type="submission" date="2018-08" db="EMBL/GenBank/DDBJ databases">
        <title>Complete genome of the Arcobacter marinus type strain JCM 15502.</title>
        <authorList>
            <person name="Miller W.G."/>
            <person name="Yee E."/>
            <person name="Huynh S."/>
            <person name="Parker C.T."/>
        </authorList>
    </citation>
    <scope>NUCLEOTIDE SEQUENCE [LARGE SCALE GENOMIC DNA]</scope>
    <source>
        <strain evidence="3 6">JCM 15502</strain>
    </source>
</reference>
<dbReference type="EMBL" id="CP032101">
    <property type="protein sequence ID" value="AXX88258.1"/>
    <property type="molecule type" value="Genomic_DNA"/>
</dbReference>
<evidence type="ECO:0000313" key="5">
    <source>
        <dbReference type="Proteomes" id="UP000224740"/>
    </source>
</evidence>
<dbReference type="CDD" id="cd00293">
    <property type="entry name" value="USP-like"/>
    <property type="match status" value="2"/>
</dbReference>
<dbReference type="AlphaFoldDB" id="A0A347TNT0"/>